<dbReference type="InterPro" id="IPR036388">
    <property type="entry name" value="WH-like_DNA-bd_sf"/>
</dbReference>
<dbReference type="Gene3D" id="1.10.10.10">
    <property type="entry name" value="Winged helix-like DNA-binding domain superfamily/Winged helix DNA-binding domain"/>
    <property type="match status" value="1"/>
</dbReference>
<reference evidence="1" key="1">
    <citation type="journal article" date="2014" name="Front. Microbiol.">
        <title>High frequency of phylogenetically diverse reductive dehalogenase-homologous genes in deep subseafloor sedimentary metagenomes.</title>
        <authorList>
            <person name="Kawai M."/>
            <person name="Futagami T."/>
            <person name="Toyoda A."/>
            <person name="Takaki Y."/>
            <person name="Nishi S."/>
            <person name="Hori S."/>
            <person name="Arai W."/>
            <person name="Tsubouchi T."/>
            <person name="Morono Y."/>
            <person name="Uchiyama I."/>
            <person name="Ito T."/>
            <person name="Fujiyama A."/>
            <person name="Inagaki F."/>
            <person name="Takami H."/>
        </authorList>
    </citation>
    <scope>NUCLEOTIDE SEQUENCE</scope>
    <source>
        <strain evidence="1">Expedition CK06-06</strain>
    </source>
</reference>
<protein>
    <recommendedName>
        <fullName evidence="2">SMC-Scp complex subunit ScpB</fullName>
    </recommendedName>
</protein>
<dbReference type="EMBL" id="BARU01047412">
    <property type="protein sequence ID" value="GAH99101.1"/>
    <property type="molecule type" value="Genomic_DNA"/>
</dbReference>
<name>X1JWI6_9ZZZZ</name>
<evidence type="ECO:0000313" key="1">
    <source>
        <dbReference type="EMBL" id="GAH99101.1"/>
    </source>
</evidence>
<proteinExistence type="predicted"/>
<evidence type="ECO:0008006" key="2">
    <source>
        <dbReference type="Google" id="ProtNLM"/>
    </source>
</evidence>
<gene>
    <name evidence="1" type="ORF">S03H2_71057</name>
</gene>
<dbReference type="AlphaFoldDB" id="X1JWI6"/>
<feature type="non-terminal residue" evidence="1">
    <location>
        <position position="41"/>
    </location>
</feature>
<sequence>MKEKIVEAVLFASDVPVEPNTLCKIVDGLTSSELLDIIDSL</sequence>
<comment type="caution">
    <text evidence="1">The sequence shown here is derived from an EMBL/GenBank/DDBJ whole genome shotgun (WGS) entry which is preliminary data.</text>
</comment>
<organism evidence="1">
    <name type="scientific">marine sediment metagenome</name>
    <dbReference type="NCBI Taxonomy" id="412755"/>
    <lineage>
        <taxon>unclassified sequences</taxon>
        <taxon>metagenomes</taxon>
        <taxon>ecological metagenomes</taxon>
    </lineage>
</organism>
<accession>X1JWI6</accession>